<dbReference type="EMBL" id="BMNW01000011">
    <property type="protein sequence ID" value="GGM25606.1"/>
    <property type="molecule type" value="Genomic_DNA"/>
</dbReference>
<sequence length="118" mass="13736">MKDKAIASYDGFYIDKHSSSWVLKHPDISEGLMSAKTKHECLQYLARRLLEIDQSILAEAFQQKMREKGDDYGYFDSLDALLDEASSNSKYFIEVLRPELKQRFEESGECSFEIQILR</sequence>
<organism evidence="1 2">
    <name type="scientific">Pseudomonas asuensis</name>
    <dbReference type="NCBI Taxonomy" id="1825787"/>
    <lineage>
        <taxon>Bacteria</taxon>
        <taxon>Pseudomonadati</taxon>
        <taxon>Pseudomonadota</taxon>
        <taxon>Gammaproteobacteria</taxon>
        <taxon>Pseudomonadales</taxon>
        <taxon>Pseudomonadaceae</taxon>
        <taxon>Pseudomonas</taxon>
    </lineage>
</organism>
<dbReference type="Proteomes" id="UP000616499">
    <property type="component" value="Unassembled WGS sequence"/>
</dbReference>
<dbReference type="RefSeq" id="WP_229685429.1">
    <property type="nucleotide sequence ID" value="NZ_BMNW01000011.1"/>
</dbReference>
<proteinExistence type="predicted"/>
<keyword evidence="2" id="KW-1185">Reference proteome</keyword>
<name>A0ABQ2H1A8_9PSED</name>
<evidence type="ECO:0000313" key="1">
    <source>
        <dbReference type="EMBL" id="GGM25606.1"/>
    </source>
</evidence>
<reference evidence="2" key="1">
    <citation type="journal article" date="2019" name="Int. J. Syst. Evol. Microbiol.">
        <title>The Global Catalogue of Microorganisms (GCM) 10K type strain sequencing project: providing services to taxonomists for standard genome sequencing and annotation.</title>
        <authorList>
            <consortium name="The Broad Institute Genomics Platform"/>
            <consortium name="The Broad Institute Genome Sequencing Center for Infectious Disease"/>
            <person name="Wu L."/>
            <person name="Ma J."/>
        </authorList>
    </citation>
    <scope>NUCLEOTIDE SEQUENCE [LARGE SCALE GENOMIC DNA]</scope>
    <source>
        <strain evidence="2">JCM 13501</strain>
    </source>
</reference>
<gene>
    <name evidence="1" type="ORF">GCM10009425_40450</name>
</gene>
<accession>A0ABQ2H1A8</accession>
<comment type="caution">
    <text evidence="1">The sequence shown here is derived from an EMBL/GenBank/DDBJ whole genome shotgun (WGS) entry which is preliminary data.</text>
</comment>
<protein>
    <submittedName>
        <fullName evidence="1">Uncharacterized protein</fullName>
    </submittedName>
</protein>
<evidence type="ECO:0000313" key="2">
    <source>
        <dbReference type="Proteomes" id="UP000616499"/>
    </source>
</evidence>